<dbReference type="PANTHER" id="PTHR39431">
    <property type="entry name" value="FRPA/C-RELATED PROTEIN"/>
    <property type="match status" value="1"/>
</dbReference>
<proteinExistence type="predicted"/>
<dbReference type="Proteomes" id="UP000184278">
    <property type="component" value="Unassembled WGS sequence"/>
</dbReference>
<dbReference type="PROSITE" id="PS00018">
    <property type="entry name" value="EF_HAND_1"/>
    <property type="match status" value="1"/>
</dbReference>
<keyword evidence="2" id="KW-1185">Reference proteome</keyword>
<dbReference type="STRING" id="1121131.SAMN02745229_02781"/>
<dbReference type="GeneID" id="89508330"/>
<reference evidence="2" key="1">
    <citation type="submission" date="2016-11" db="EMBL/GenBank/DDBJ databases">
        <authorList>
            <person name="Varghese N."/>
            <person name="Submissions S."/>
        </authorList>
    </citation>
    <scope>NUCLEOTIDE SEQUENCE [LARGE SCALE GENOMIC DNA]</scope>
    <source>
        <strain evidence="2">DSM 3071</strain>
    </source>
</reference>
<organism evidence="1 2">
    <name type="scientific">Butyrivibrio fibrisolvens DSM 3071</name>
    <dbReference type="NCBI Taxonomy" id="1121131"/>
    <lineage>
        <taxon>Bacteria</taxon>
        <taxon>Bacillati</taxon>
        <taxon>Bacillota</taxon>
        <taxon>Clostridia</taxon>
        <taxon>Lachnospirales</taxon>
        <taxon>Lachnospiraceae</taxon>
        <taxon>Butyrivibrio</taxon>
    </lineage>
</organism>
<dbReference type="OrthoDB" id="1676884at2"/>
<dbReference type="AlphaFoldDB" id="A0A1M5ZWC2"/>
<sequence length="364" mass="40174">MRIAASNIEMSSSHEYVASRAQETFKPFGLSSSLSTTQKEETKETYRDTFARSDKDLELLGFESSGLYTKPENYHEIEVAEPETKNDSQGLSSIDMIHVHLLRIILQLAQNLGGKGWESFSKNIASQLNAISDGNTALYRNSNMYSLTSFEAESTQFSSQGRAVTEDGRIIDFNVSFGMSRELLQYSELNIGAMQGFLMDPLVINVGGDITEISDQSFYFDLDFDGDKDNVKMLSQGSGFLAMDKNNDGVIGDGSELFGTATGDGFGELREYDEDGNGWIDENDVNTWAALKVWIKDDQGRDELLTLKEADVGAIYLGEVSTEFMSYSQDMLSGNVNGAFRSSGVFLHEDGKAGLIQHVDLAYS</sequence>
<name>A0A1M5ZWC2_BUTFI</name>
<accession>A0A1M5ZWC2</accession>
<evidence type="ECO:0000313" key="2">
    <source>
        <dbReference type="Proteomes" id="UP000184278"/>
    </source>
</evidence>
<gene>
    <name evidence="1" type="ORF">SAMN02745229_02781</name>
</gene>
<dbReference type="PANTHER" id="PTHR39431:SF1">
    <property type="entry name" value="FRPA_C-RELATED PROTEIN"/>
    <property type="match status" value="1"/>
</dbReference>
<protein>
    <submittedName>
        <fullName evidence="1">Uncharacterized protein</fullName>
    </submittedName>
</protein>
<dbReference type="EMBL" id="FQXK01000024">
    <property type="protein sequence ID" value="SHI28571.1"/>
    <property type="molecule type" value="Genomic_DNA"/>
</dbReference>
<dbReference type="RefSeq" id="WP_073388636.1">
    <property type="nucleotide sequence ID" value="NZ_FQXK01000024.1"/>
</dbReference>
<evidence type="ECO:0000313" key="1">
    <source>
        <dbReference type="EMBL" id="SHI28571.1"/>
    </source>
</evidence>
<dbReference type="InterPro" id="IPR018247">
    <property type="entry name" value="EF_Hand_1_Ca_BS"/>
</dbReference>